<evidence type="ECO:0000256" key="1">
    <source>
        <dbReference type="SAM" id="Coils"/>
    </source>
</evidence>
<organism evidence="2 3">
    <name type="scientific">Carnegiea gigantea</name>
    <dbReference type="NCBI Taxonomy" id="171969"/>
    <lineage>
        <taxon>Eukaryota</taxon>
        <taxon>Viridiplantae</taxon>
        <taxon>Streptophyta</taxon>
        <taxon>Embryophyta</taxon>
        <taxon>Tracheophyta</taxon>
        <taxon>Spermatophyta</taxon>
        <taxon>Magnoliopsida</taxon>
        <taxon>eudicotyledons</taxon>
        <taxon>Gunneridae</taxon>
        <taxon>Pentapetalae</taxon>
        <taxon>Caryophyllales</taxon>
        <taxon>Cactineae</taxon>
        <taxon>Cactaceae</taxon>
        <taxon>Cactoideae</taxon>
        <taxon>Echinocereeae</taxon>
        <taxon>Carnegiea</taxon>
    </lineage>
</organism>
<comment type="caution">
    <text evidence="2">The sequence shown here is derived from an EMBL/GenBank/DDBJ whole genome shotgun (WGS) entry which is preliminary data.</text>
</comment>
<dbReference type="EMBL" id="JAKOGI010000899">
    <property type="protein sequence ID" value="KAJ8429397.1"/>
    <property type="molecule type" value="Genomic_DNA"/>
</dbReference>
<gene>
    <name evidence="2" type="ORF">Cgig2_002019</name>
</gene>
<name>A0A9Q1JQX7_9CARY</name>
<dbReference type="Proteomes" id="UP001153076">
    <property type="component" value="Unassembled WGS sequence"/>
</dbReference>
<feature type="coiled-coil region" evidence="1">
    <location>
        <begin position="122"/>
        <end position="149"/>
    </location>
</feature>
<proteinExistence type="predicted"/>
<protein>
    <submittedName>
        <fullName evidence="2">Uncharacterized protein</fullName>
    </submittedName>
</protein>
<evidence type="ECO:0000313" key="3">
    <source>
        <dbReference type="Proteomes" id="UP001153076"/>
    </source>
</evidence>
<dbReference type="PANTHER" id="PTHR36800:SF1">
    <property type="entry name" value="POLYAMINE-MODULATED FACTOR 1-BINDING PROTEIN"/>
    <property type="match status" value="1"/>
</dbReference>
<keyword evidence="3" id="KW-1185">Reference proteome</keyword>
<evidence type="ECO:0000313" key="2">
    <source>
        <dbReference type="EMBL" id="KAJ8429397.1"/>
    </source>
</evidence>
<dbReference type="AlphaFoldDB" id="A0A9Q1JQX7"/>
<dbReference type="OrthoDB" id="778453at2759"/>
<sequence length="167" mass="18882">MESAEQAIVTSSPQVNAVPEPECHFSSLIYGILSLSFQFQLGNANSNYNACICIVLESCLKVNIMVPMKPLNQIFRSKYKEHSRICLRRSSPFLFVHLCSNSVMPLFFPLDSEIDVHSAEVTEEMEKCKESALQRRKAIEEEKKCFQKAAYAVLDVLNLGEGKQDDQ</sequence>
<keyword evidence="1" id="KW-0175">Coiled coil</keyword>
<reference evidence="2" key="1">
    <citation type="submission" date="2022-04" db="EMBL/GenBank/DDBJ databases">
        <title>Carnegiea gigantea Genome sequencing and assembly v2.</title>
        <authorList>
            <person name="Copetti D."/>
            <person name="Sanderson M.J."/>
            <person name="Burquez A."/>
            <person name="Wojciechowski M.F."/>
        </authorList>
    </citation>
    <scope>NUCLEOTIDE SEQUENCE</scope>
    <source>
        <strain evidence="2">SGP5-SGP5p</strain>
        <tissue evidence="2">Aerial part</tissue>
    </source>
</reference>
<accession>A0A9Q1JQX7</accession>
<dbReference type="PANTHER" id="PTHR36800">
    <property type="entry name" value="POLYAMINE-MODULATED FACTOR 1-BINDING PROTEIN"/>
    <property type="match status" value="1"/>
</dbReference>